<dbReference type="AlphaFoldDB" id="A0A1I6V7I9"/>
<dbReference type="InterPro" id="IPR057167">
    <property type="entry name" value="DUF7845"/>
</dbReference>
<reference evidence="3" key="1">
    <citation type="submission" date="2016-10" db="EMBL/GenBank/DDBJ databases">
        <authorList>
            <person name="Varghese N."/>
            <person name="Submissions S."/>
        </authorList>
    </citation>
    <scope>NUCLEOTIDE SEQUENCE [LARGE SCALE GENOMIC DNA]</scope>
    <source>
        <strain evidence="3">DSM 22427</strain>
    </source>
</reference>
<dbReference type="EMBL" id="FOZS01000012">
    <property type="protein sequence ID" value="SFT09590.1"/>
    <property type="molecule type" value="Genomic_DNA"/>
</dbReference>
<feature type="domain" description="DUF7845" evidence="1">
    <location>
        <begin position="4"/>
        <end position="328"/>
    </location>
</feature>
<protein>
    <recommendedName>
        <fullName evidence="1">DUF7845 domain-containing protein</fullName>
    </recommendedName>
</protein>
<evidence type="ECO:0000313" key="3">
    <source>
        <dbReference type="Proteomes" id="UP000199199"/>
    </source>
</evidence>
<organism evidence="2 3">
    <name type="scientific">Halostagnicola kamekurae</name>
    <dbReference type="NCBI Taxonomy" id="619731"/>
    <lineage>
        <taxon>Archaea</taxon>
        <taxon>Methanobacteriati</taxon>
        <taxon>Methanobacteriota</taxon>
        <taxon>Stenosarchaea group</taxon>
        <taxon>Halobacteria</taxon>
        <taxon>Halobacteriales</taxon>
        <taxon>Natrialbaceae</taxon>
        <taxon>Halostagnicola</taxon>
    </lineage>
</organism>
<accession>A0A1I6V7I9</accession>
<dbReference type="Pfam" id="PF25227">
    <property type="entry name" value="DUF7845"/>
    <property type="match status" value="1"/>
</dbReference>
<evidence type="ECO:0000313" key="2">
    <source>
        <dbReference type="EMBL" id="SFT09590.1"/>
    </source>
</evidence>
<name>A0A1I6V7I9_9EURY</name>
<gene>
    <name evidence="2" type="ORF">SAMN04488556_0100</name>
</gene>
<proteinExistence type="predicted"/>
<sequence>MQLIETAPHEFAAHFLFAEHGLDPFFACDRRIKDGDGSQHASFEFDDEEWGVTLSYRDSGLEHPGEQLPTGTEFRLAEMREFDLRVESEEDIVGERSFHVHLAPRWQGMRSEHGGEISVPDNLDEGVNLHVQGSNFEFDCYHPLIQHAMRVVGVNSRYFDELHEFSTILDAERYVRIYKDESGSVHARDGPIAQLGHLLENDRTGRRKLVQYDSDEDGRDRPGYYHTATLGPHRVREAFPSHELPKEVKHYYAQHAVSLDSNRSIAHPKVGVSYQRSFWNEQLDASPADIDRLNRELEETLLSVLAEAGLPLQSGIGTYVTDAYFQAEDSDRDRDVLELDFTQIKHRQESVVIKHLADGIAPTAWESLEFLITDGGEVSPQDIADETDRHPGSVRRALNTIPELVEREYGKVSLRSKYIADLVHDAVTEAREATRRAAEAGAKAIEAAERGLDQSTSAFIAWAAKHDIDIRDRDGNALRLEFGVVDDIRRKIREGYDLWTAADMPEDRYRMAKIRYKKEIDSGLRSIDETDTKSFASVAWQHLR</sequence>
<dbReference type="Proteomes" id="UP000199199">
    <property type="component" value="Unassembled WGS sequence"/>
</dbReference>
<keyword evidence="3" id="KW-1185">Reference proteome</keyword>
<evidence type="ECO:0000259" key="1">
    <source>
        <dbReference type="Pfam" id="PF25227"/>
    </source>
</evidence>